<keyword evidence="1 4" id="KW-0489">Methyltransferase</keyword>
<dbReference type="InterPro" id="IPR051259">
    <property type="entry name" value="rRNA_Methyltransferase"/>
</dbReference>
<dbReference type="AlphaFoldDB" id="A0A4S4NJM8"/>
<evidence type="ECO:0000256" key="1">
    <source>
        <dbReference type="ARBA" id="ARBA00022603"/>
    </source>
</evidence>
<dbReference type="OrthoDB" id="9795352at2"/>
<dbReference type="GO" id="GO:0006396">
    <property type="term" value="P:RNA processing"/>
    <property type="evidence" value="ECO:0007669"/>
    <property type="project" value="InterPro"/>
</dbReference>
<protein>
    <submittedName>
        <fullName evidence="4">tRNA methyltransferase</fullName>
    </submittedName>
</protein>
<evidence type="ECO:0000313" key="5">
    <source>
        <dbReference type="Proteomes" id="UP000308528"/>
    </source>
</evidence>
<dbReference type="GO" id="GO:0008173">
    <property type="term" value="F:RNA methyltransferase activity"/>
    <property type="evidence" value="ECO:0007669"/>
    <property type="project" value="InterPro"/>
</dbReference>
<dbReference type="Gene3D" id="3.40.1280.10">
    <property type="match status" value="1"/>
</dbReference>
<accession>A0A4S4NJM8</accession>
<dbReference type="SUPFAM" id="SSF75217">
    <property type="entry name" value="alpha/beta knot"/>
    <property type="match status" value="1"/>
</dbReference>
<dbReference type="PANTHER" id="PTHR43191">
    <property type="entry name" value="RRNA METHYLTRANSFERASE 3"/>
    <property type="match status" value="1"/>
</dbReference>
<dbReference type="InterPro" id="IPR001537">
    <property type="entry name" value="SpoU_MeTrfase"/>
</dbReference>
<dbReference type="Proteomes" id="UP000308528">
    <property type="component" value="Unassembled WGS sequence"/>
</dbReference>
<comment type="caution">
    <text evidence="4">The sequence shown here is derived from an EMBL/GenBank/DDBJ whole genome shotgun (WGS) entry which is preliminary data.</text>
</comment>
<evidence type="ECO:0000313" key="4">
    <source>
        <dbReference type="EMBL" id="THH39992.1"/>
    </source>
</evidence>
<reference evidence="4 5" key="1">
    <citation type="submission" date="2019-04" db="EMBL/GenBank/DDBJ databases">
        <title>Lewinella litorea sp. nov., isolated from a marine sand.</title>
        <authorList>
            <person name="Yoon J.-H."/>
        </authorList>
    </citation>
    <scope>NUCLEOTIDE SEQUENCE [LARGE SCALE GENOMIC DNA]</scope>
    <source>
        <strain evidence="4 5">HSMS-39</strain>
    </source>
</reference>
<evidence type="ECO:0000256" key="2">
    <source>
        <dbReference type="ARBA" id="ARBA00022679"/>
    </source>
</evidence>
<evidence type="ECO:0000259" key="3">
    <source>
        <dbReference type="Pfam" id="PF00588"/>
    </source>
</evidence>
<keyword evidence="2 4" id="KW-0808">Transferase</keyword>
<dbReference type="GO" id="GO:0003723">
    <property type="term" value="F:RNA binding"/>
    <property type="evidence" value="ECO:0007669"/>
    <property type="project" value="InterPro"/>
</dbReference>
<dbReference type="InterPro" id="IPR029028">
    <property type="entry name" value="Alpha/beta_knot_MTases"/>
</dbReference>
<keyword evidence="5" id="KW-1185">Reference proteome</keyword>
<dbReference type="PANTHER" id="PTHR43191:SF7">
    <property type="entry name" value="OBP33PEP LIKE PROTEIN"/>
    <property type="match status" value="1"/>
</dbReference>
<name>A0A4S4NJM8_9BACT</name>
<proteinExistence type="predicted"/>
<sequence>MRQLEHHEIPSGARTWPITLLCADWTDPRNVGSAFRLADSAGLERLILSGTTPRPPHPKIRKTARATEGAVAYECVDDAVTYVAAARDRGAVILALEITDASVSLFDYTPLAREVVLIAGNEAGGVPPALLACCDAAVHLPMYGRNTSMNVAVALGAAVYLLLMKLQ</sequence>
<gene>
    <name evidence="4" type="ORF">E4021_10330</name>
</gene>
<dbReference type="EMBL" id="SRSF01000003">
    <property type="protein sequence ID" value="THH39992.1"/>
    <property type="molecule type" value="Genomic_DNA"/>
</dbReference>
<dbReference type="GO" id="GO:0032259">
    <property type="term" value="P:methylation"/>
    <property type="evidence" value="ECO:0007669"/>
    <property type="project" value="UniProtKB-KW"/>
</dbReference>
<feature type="domain" description="tRNA/rRNA methyltransferase SpoU type" evidence="3">
    <location>
        <begin position="18"/>
        <end position="160"/>
    </location>
</feature>
<dbReference type="InterPro" id="IPR029026">
    <property type="entry name" value="tRNA_m1G_MTases_N"/>
</dbReference>
<dbReference type="Pfam" id="PF00588">
    <property type="entry name" value="SpoU_methylase"/>
    <property type="match status" value="1"/>
</dbReference>
<dbReference type="RefSeq" id="WP_136459071.1">
    <property type="nucleotide sequence ID" value="NZ_SRSF01000003.1"/>
</dbReference>
<organism evidence="4 5">
    <name type="scientific">Neolewinella litorea</name>
    <dbReference type="NCBI Taxonomy" id="2562452"/>
    <lineage>
        <taxon>Bacteria</taxon>
        <taxon>Pseudomonadati</taxon>
        <taxon>Bacteroidota</taxon>
        <taxon>Saprospiria</taxon>
        <taxon>Saprospirales</taxon>
        <taxon>Lewinellaceae</taxon>
        <taxon>Neolewinella</taxon>
    </lineage>
</organism>